<name>A0ABT6H0C2_9BACI</name>
<dbReference type="EMBL" id="JARULN010000001">
    <property type="protein sequence ID" value="MDG5752514.1"/>
    <property type="molecule type" value="Genomic_DNA"/>
</dbReference>
<keyword evidence="4" id="KW-1185">Reference proteome</keyword>
<reference evidence="3 4" key="1">
    <citation type="submission" date="2023-04" db="EMBL/GenBank/DDBJ databases">
        <title>Ectobacillus antri isolated from activated sludge.</title>
        <authorList>
            <person name="Yan P."/>
            <person name="Liu X."/>
        </authorList>
    </citation>
    <scope>NUCLEOTIDE SEQUENCE [LARGE SCALE GENOMIC DNA]</scope>
    <source>
        <strain evidence="3 4">C18H</strain>
    </source>
</reference>
<dbReference type="PANTHER" id="PTHR37313">
    <property type="entry name" value="UPF0749 PROTEIN RV1825"/>
    <property type="match status" value="1"/>
</dbReference>
<accession>A0ABT6H0C2</accession>
<comment type="similarity">
    <text evidence="1">Belongs to the UPF0749 family.</text>
</comment>
<dbReference type="RefSeq" id="WP_124563585.1">
    <property type="nucleotide sequence ID" value="NZ_JARRRY010000001.1"/>
</dbReference>
<evidence type="ECO:0000256" key="1">
    <source>
        <dbReference type="ARBA" id="ARBA00009108"/>
    </source>
</evidence>
<feature type="coiled-coil region" evidence="2">
    <location>
        <begin position="44"/>
        <end position="78"/>
    </location>
</feature>
<dbReference type="Pfam" id="PF05949">
    <property type="entry name" value="DUF881"/>
    <property type="match status" value="1"/>
</dbReference>
<keyword evidence="2" id="KW-0175">Coiled coil</keyword>
<evidence type="ECO:0000313" key="3">
    <source>
        <dbReference type="EMBL" id="MDG5752514.1"/>
    </source>
</evidence>
<dbReference type="Gene3D" id="3.30.70.1880">
    <property type="entry name" value="Protein of unknown function DUF881"/>
    <property type="match status" value="1"/>
</dbReference>
<protein>
    <submittedName>
        <fullName evidence="3">DUF881 domain-containing protein</fullName>
    </submittedName>
</protein>
<evidence type="ECO:0000256" key="2">
    <source>
        <dbReference type="SAM" id="Coils"/>
    </source>
</evidence>
<proteinExistence type="inferred from homology"/>
<dbReference type="InterPro" id="IPR010273">
    <property type="entry name" value="DUF881"/>
</dbReference>
<organism evidence="3 4">
    <name type="scientific">Ectobacillus antri</name>
    <dbReference type="NCBI Taxonomy" id="2486280"/>
    <lineage>
        <taxon>Bacteria</taxon>
        <taxon>Bacillati</taxon>
        <taxon>Bacillota</taxon>
        <taxon>Bacilli</taxon>
        <taxon>Bacillales</taxon>
        <taxon>Bacillaceae</taxon>
        <taxon>Ectobacillus</taxon>
    </lineage>
</organism>
<dbReference type="PANTHER" id="PTHR37313:SF2">
    <property type="entry name" value="UPF0749 PROTEIN YLXX"/>
    <property type="match status" value="1"/>
</dbReference>
<dbReference type="Proteomes" id="UP001218246">
    <property type="component" value="Unassembled WGS sequence"/>
</dbReference>
<gene>
    <name evidence="3" type="ORF">P6P90_00675</name>
</gene>
<sequence>MNRKVGSFTLIAFIVGLMLAVQYKAIQQPDKQDTRSEWQLKESLKTEQELQVELLKEVRRQEERLSAYETKIAGSKEQALQQTLADLREQAGLTDITGEGIVLELRPLFTEESAVVSPQLLQRLINELNTYGASAIQVANERLVVTSAVRDVNGRVSVNNTPLPSLPFEIRVISENGQRLYDRMKVSSSFDHFAIDNIEMIMSKPPEVTVKKYDHTIRTNFMKAESEEK</sequence>
<evidence type="ECO:0000313" key="4">
    <source>
        <dbReference type="Proteomes" id="UP001218246"/>
    </source>
</evidence>
<comment type="caution">
    <text evidence="3">The sequence shown here is derived from an EMBL/GenBank/DDBJ whole genome shotgun (WGS) entry which is preliminary data.</text>
</comment>